<keyword evidence="1" id="KW-0378">Hydrolase</keyword>
<dbReference type="RefSeq" id="WP_107154406.1">
    <property type="nucleotide sequence ID" value="NZ_PYUC01000028.1"/>
</dbReference>
<dbReference type="AlphaFoldDB" id="A0A2T3XK18"/>
<protein>
    <submittedName>
        <fullName evidence="1">Alpha/beta hydrolase</fullName>
    </submittedName>
</protein>
<dbReference type="EMBL" id="PYUC01000028">
    <property type="protein sequence ID" value="PTB16875.1"/>
    <property type="molecule type" value="Genomic_DNA"/>
</dbReference>
<gene>
    <name evidence="1" type="ORF">C9I57_31165</name>
</gene>
<comment type="caution">
    <text evidence="1">The sequence shown here is derived from an EMBL/GenBank/DDBJ whole genome shotgun (WGS) entry which is preliminary data.</text>
</comment>
<accession>A0A2T3XK18</accession>
<evidence type="ECO:0000313" key="2">
    <source>
        <dbReference type="Proteomes" id="UP000240638"/>
    </source>
</evidence>
<organism evidence="1 2">
    <name type="scientific">Trinickia symbiotica</name>
    <dbReference type="NCBI Taxonomy" id="863227"/>
    <lineage>
        <taxon>Bacteria</taxon>
        <taxon>Pseudomonadati</taxon>
        <taxon>Pseudomonadota</taxon>
        <taxon>Betaproteobacteria</taxon>
        <taxon>Burkholderiales</taxon>
        <taxon>Burkholderiaceae</taxon>
        <taxon>Trinickia</taxon>
    </lineage>
</organism>
<dbReference type="GO" id="GO:0016787">
    <property type="term" value="F:hydrolase activity"/>
    <property type="evidence" value="ECO:0007669"/>
    <property type="project" value="UniProtKB-KW"/>
</dbReference>
<sequence>MAGAELLLTACAQLDRNAHADALAATAGLKREQIVTASFVITAWSRIGRPDQPIDLYIEGDGLAWLSRSEPSLDPTPREAMGLALAVADPALNVAYVARPCQFTPIALNPRCNIPYWTGRRFAPDVVASTNEAVDQIAARAPGQRINLIGYSGGAAIAVLVAARRRDIASIRTVAGNLDDEYINRIHHVSAMPESLNPIDFAPRVSAIPQIHFDSDADIVVTPEVARRFISAAGGRCAAMRTVHAVTHDGDWSRLWPGLLGMEPKCRGEP</sequence>
<dbReference type="Proteomes" id="UP000240638">
    <property type="component" value="Unassembled WGS sequence"/>
</dbReference>
<evidence type="ECO:0000313" key="1">
    <source>
        <dbReference type="EMBL" id="PTB16875.1"/>
    </source>
</evidence>
<dbReference type="Gene3D" id="3.40.50.1820">
    <property type="entry name" value="alpha/beta hydrolase"/>
    <property type="match status" value="1"/>
</dbReference>
<dbReference type="InterPro" id="IPR029058">
    <property type="entry name" value="AB_hydrolase_fold"/>
</dbReference>
<reference evidence="1 2" key="1">
    <citation type="submission" date="2018-03" db="EMBL/GenBank/DDBJ databases">
        <title>Whole genome analyses suggest that Burkholderia sensu lato contains two further novel genera in the rhizoxinica-symbiotica group Mycetohabitans gen. nov., and Trinickia gen. nov.: implications for the evolution of diazotrophy and nodulation in the Burkholderiaceae.</title>
        <authorList>
            <person name="Estrada De Los Santos P."/>
            <person name="Palmer M."/>
            <person name="Chavez-Ramirez B."/>
            <person name="Steenkamp E.T."/>
            <person name="Hirsch A.M."/>
            <person name="Manyaka P."/>
            <person name="Maluk M."/>
            <person name="Lafos M."/>
            <person name="Crook M."/>
            <person name="Gross E."/>
            <person name="Simon M.F."/>
            <person name="Bueno Dos Reis Junior F."/>
            <person name="Poole P.S."/>
            <person name="Venter S.N."/>
            <person name="James E.K."/>
        </authorList>
    </citation>
    <scope>NUCLEOTIDE SEQUENCE [LARGE SCALE GENOMIC DNA]</scope>
    <source>
        <strain evidence="1 2">JPY-366</strain>
    </source>
</reference>
<dbReference type="SUPFAM" id="SSF53474">
    <property type="entry name" value="alpha/beta-Hydrolases"/>
    <property type="match status" value="1"/>
</dbReference>
<proteinExistence type="predicted"/>
<name>A0A2T3XK18_9BURK</name>